<dbReference type="Gene3D" id="1.10.3210.10">
    <property type="entry name" value="Hypothetical protein af1432"/>
    <property type="match status" value="1"/>
</dbReference>
<dbReference type="Proteomes" id="UP000254626">
    <property type="component" value="Unassembled WGS sequence"/>
</dbReference>
<dbReference type="AlphaFoldDB" id="A0AAX2LUX0"/>
<keyword evidence="3" id="KW-0378">Hydrolase</keyword>
<reference evidence="3 5" key="3">
    <citation type="submission" date="2018-06" db="EMBL/GenBank/DDBJ databases">
        <authorList>
            <consortium name="Pathogen Informatics"/>
            <person name="Doyle S."/>
        </authorList>
    </citation>
    <scope>NUCLEOTIDE SEQUENCE [LARGE SCALE GENOMIC DNA]</scope>
    <source>
        <strain evidence="3 5">NCTC11327</strain>
    </source>
</reference>
<dbReference type="EC" id="3.1.4.52" evidence="3"/>
<protein>
    <submittedName>
        <fullName evidence="2">HD domain-containing protein</fullName>
    </submittedName>
    <submittedName>
        <fullName evidence="3">Two-component response regulator</fullName>
        <ecNumber evidence="3">3.1.4.52</ecNumber>
    </submittedName>
</protein>
<keyword evidence="4" id="KW-1185">Reference proteome</keyword>
<proteinExistence type="predicted"/>
<gene>
    <name evidence="3" type="primary">rpfG_2</name>
    <name evidence="2" type="ORF">AL536_17460</name>
    <name evidence="3" type="ORF">NCTC11327_02250</name>
</gene>
<feature type="domain" description="HD-GYP" evidence="1">
    <location>
        <begin position="165"/>
        <end position="374"/>
    </location>
</feature>
<dbReference type="InterPro" id="IPR029016">
    <property type="entry name" value="GAF-like_dom_sf"/>
</dbReference>
<evidence type="ECO:0000313" key="3">
    <source>
        <dbReference type="EMBL" id="SUP27626.1"/>
    </source>
</evidence>
<dbReference type="SUPFAM" id="SSF109604">
    <property type="entry name" value="HD-domain/PDEase-like"/>
    <property type="match status" value="1"/>
</dbReference>
<dbReference type="Pfam" id="PF13487">
    <property type="entry name" value="HD_5"/>
    <property type="match status" value="1"/>
</dbReference>
<dbReference type="Proteomes" id="UP000057088">
    <property type="component" value="Chromosome 2"/>
</dbReference>
<dbReference type="KEGG" id="vfl:AL536_17460"/>
<dbReference type="SUPFAM" id="SSF55781">
    <property type="entry name" value="GAF domain-like"/>
    <property type="match status" value="1"/>
</dbReference>
<dbReference type="GeneID" id="29384868"/>
<dbReference type="Gene3D" id="3.30.450.40">
    <property type="match status" value="1"/>
</dbReference>
<dbReference type="PANTHER" id="PTHR45228:SF1">
    <property type="entry name" value="CYCLIC DI-GMP PHOSPHODIESTERASE TM_0186"/>
    <property type="match status" value="1"/>
</dbReference>
<evidence type="ECO:0000313" key="2">
    <source>
        <dbReference type="EMBL" id="AMF95218.1"/>
    </source>
</evidence>
<dbReference type="CDD" id="cd00077">
    <property type="entry name" value="HDc"/>
    <property type="match status" value="1"/>
</dbReference>
<organism evidence="3 5">
    <name type="scientific">Vibrio fluvialis</name>
    <dbReference type="NCBI Taxonomy" id="676"/>
    <lineage>
        <taxon>Bacteria</taxon>
        <taxon>Pseudomonadati</taxon>
        <taxon>Pseudomonadota</taxon>
        <taxon>Gammaproteobacteria</taxon>
        <taxon>Vibrionales</taxon>
        <taxon>Vibrionaceae</taxon>
        <taxon>Vibrio</taxon>
    </lineage>
</organism>
<dbReference type="RefSeq" id="WP_061056843.1">
    <property type="nucleotide sequence ID" value="NZ_CABLBX010000009.1"/>
</dbReference>
<evidence type="ECO:0000313" key="4">
    <source>
        <dbReference type="Proteomes" id="UP000057088"/>
    </source>
</evidence>
<dbReference type="InterPro" id="IPR052020">
    <property type="entry name" value="Cyclic_di-GMP/3'3'-cGAMP_PDE"/>
</dbReference>
<reference evidence="4" key="1">
    <citation type="submission" date="2015-12" db="EMBL/GenBank/DDBJ databases">
        <title>FDA dAtabase for Regulatory Grade micrObial Sequences (FDA-ARGOS): Supporting development and validation of Infectious Disease Dx tests.</title>
        <authorList>
            <person name="Hoffmann M."/>
            <person name="Allard M."/>
            <person name="Evans P."/>
            <person name="Brown E."/>
            <person name="Tallon L.J."/>
            <person name="Sadzewicz L."/>
            <person name="Sengamalay N."/>
            <person name="Ott S."/>
            <person name="Godinez A."/>
            <person name="Nagaraj S."/>
            <person name="Vyas G."/>
            <person name="Aluvathingal J."/>
            <person name="Nadendla S."/>
            <person name="Geyer C."/>
            <person name="Sichtig H."/>
        </authorList>
    </citation>
    <scope>NUCLEOTIDE SEQUENCE [LARGE SCALE GENOMIC DNA]</scope>
    <source>
        <strain evidence="4">ATCC 33809</strain>
    </source>
</reference>
<reference evidence="2" key="2">
    <citation type="submission" date="2018-01" db="EMBL/GenBank/DDBJ databases">
        <title>FDA dAtabase for Regulatory Grade micrObial Sequences (FDA-ARGOS): Supporting development and validation of Infectious Disease Dx tests.</title>
        <authorList>
            <person name="Hoffmann M."/>
            <person name="Allard M."/>
            <person name="Evans P."/>
            <person name="Brown E."/>
            <person name="Tallon L."/>
            <person name="Sadzewicz L."/>
            <person name="Sengamalay N."/>
            <person name="Ott S."/>
            <person name="Godinez A."/>
            <person name="Nagaraj S."/>
            <person name="Vyas G."/>
            <person name="Aluvathingal J."/>
            <person name="Nadendla S."/>
            <person name="Geyer C."/>
            <person name="Sichtig H."/>
        </authorList>
    </citation>
    <scope>NUCLEOTIDE SEQUENCE</scope>
    <source>
        <strain evidence="2">ATCC 33809</strain>
    </source>
</reference>
<dbReference type="InterPro" id="IPR037522">
    <property type="entry name" value="HD_GYP_dom"/>
</dbReference>
<dbReference type="GO" id="GO:0071111">
    <property type="term" value="F:cyclic-guanylate-specific phosphodiesterase activity"/>
    <property type="evidence" value="ECO:0007669"/>
    <property type="project" value="UniProtKB-EC"/>
</dbReference>
<accession>A0AAX2LUX0</accession>
<sequence length="386" mass="44096">MNTHSKSGDHSYFPTAGTLNNQLADIHHRLLVTEPEIDRISFALYDKENDLLKTYADSTFHGFELMHYEFPLAELPALKLCAQSGECRYVNDIPLELKPNYPHTKWLIDQGFRSSLAIPVYHDSEFIGFIFLNSCQSHFFSEVKNFMLKPYIEILRFVVTSEYDLVHTLLESANHINANSPEHLQESREHRERISRYAKVIALEVAPTYDLDDEAIENISQFSKCHDIGKLAVPTSVLTKPCELEADEREQLNGHVEKGVEIINHIIDDMGAPNHPCVSVLKEIVAYHHEFLDGSGYPYGLTQDQIPVSARIIAVANVFDALTSHRPYKQAWSVPFALLELEKMVLAGKLDRHCVNALRYHQEFLKKVIEAYPEPDPSDRLTPPHH</sequence>
<dbReference type="InterPro" id="IPR003607">
    <property type="entry name" value="HD/PDEase_dom"/>
</dbReference>
<dbReference type="EMBL" id="UHIP01000001">
    <property type="protein sequence ID" value="SUP27626.1"/>
    <property type="molecule type" value="Genomic_DNA"/>
</dbReference>
<evidence type="ECO:0000313" key="5">
    <source>
        <dbReference type="Proteomes" id="UP000254626"/>
    </source>
</evidence>
<dbReference type="PROSITE" id="PS51832">
    <property type="entry name" value="HD_GYP"/>
    <property type="match status" value="1"/>
</dbReference>
<name>A0AAX2LUX0_VIBFL</name>
<dbReference type="PANTHER" id="PTHR45228">
    <property type="entry name" value="CYCLIC DI-GMP PHOSPHODIESTERASE TM_0186-RELATED"/>
    <property type="match status" value="1"/>
</dbReference>
<dbReference type="EMBL" id="CP014035">
    <property type="protein sequence ID" value="AMF95218.1"/>
    <property type="molecule type" value="Genomic_DNA"/>
</dbReference>
<evidence type="ECO:0000259" key="1">
    <source>
        <dbReference type="PROSITE" id="PS51832"/>
    </source>
</evidence>